<evidence type="ECO:0000259" key="1">
    <source>
        <dbReference type="Pfam" id="PF12146"/>
    </source>
</evidence>
<gene>
    <name evidence="2" type="ORF">OSTQU699_LOCUS9225</name>
</gene>
<accession>A0A8S1JHE4</accession>
<dbReference type="Proteomes" id="UP000708148">
    <property type="component" value="Unassembled WGS sequence"/>
</dbReference>
<dbReference type="InterPro" id="IPR029058">
    <property type="entry name" value="AB_hydrolase_fold"/>
</dbReference>
<reference evidence="2" key="1">
    <citation type="submission" date="2020-12" db="EMBL/GenBank/DDBJ databases">
        <authorList>
            <person name="Iha C."/>
        </authorList>
    </citation>
    <scope>NUCLEOTIDE SEQUENCE</scope>
</reference>
<dbReference type="AlphaFoldDB" id="A0A8S1JHE4"/>
<dbReference type="PANTHER" id="PTHR11614">
    <property type="entry name" value="PHOSPHOLIPASE-RELATED"/>
    <property type="match status" value="1"/>
</dbReference>
<name>A0A8S1JHE4_9CHLO</name>
<proteinExistence type="predicted"/>
<dbReference type="SUPFAM" id="SSF53474">
    <property type="entry name" value="alpha/beta-Hydrolases"/>
    <property type="match status" value="1"/>
</dbReference>
<dbReference type="EMBL" id="CAJHUC010002470">
    <property type="protein sequence ID" value="CAD7703868.1"/>
    <property type="molecule type" value="Genomic_DNA"/>
</dbReference>
<sequence length="311" mass="33950">MRCCRFISGPLGIPRAPIPPQIRLLLPRTALNDGGRSVEQFRPSIRYPDLRVLERTWEPGDDPRAGLLVLHGIMWHSGWFGPFGDAVCDACGVRVTALDLPSHGKSDDIEGYRGYTARFRDFVDEAGATLDRLQASLSEGAPVAPSVADRIRGLILLAPLIRPAGLPPGPVVAVAKLIGRLFPRLVMPGDEFSGDNFDQAFGDREVAEMAKRDPLVQYGGDVRIGPIARALRACDELERRMGELAVVVLQNEGDVRTEIAHSQEMLGRIGRVRDKELVRLPGTAHLSFQDAPGVREENVARVAKVVGKMCA</sequence>
<keyword evidence="3" id="KW-1185">Reference proteome</keyword>
<evidence type="ECO:0000313" key="2">
    <source>
        <dbReference type="EMBL" id="CAD7703868.1"/>
    </source>
</evidence>
<dbReference type="Pfam" id="PF12146">
    <property type="entry name" value="Hydrolase_4"/>
    <property type="match status" value="1"/>
</dbReference>
<feature type="domain" description="Serine aminopeptidase S33" evidence="1">
    <location>
        <begin position="62"/>
        <end position="290"/>
    </location>
</feature>
<organism evidence="2 3">
    <name type="scientific">Ostreobium quekettii</name>
    <dbReference type="NCBI Taxonomy" id="121088"/>
    <lineage>
        <taxon>Eukaryota</taxon>
        <taxon>Viridiplantae</taxon>
        <taxon>Chlorophyta</taxon>
        <taxon>core chlorophytes</taxon>
        <taxon>Ulvophyceae</taxon>
        <taxon>TCBD clade</taxon>
        <taxon>Bryopsidales</taxon>
        <taxon>Ostreobineae</taxon>
        <taxon>Ostreobiaceae</taxon>
        <taxon>Ostreobium</taxon>
    </lineage>
</organism>
<evidence type="ECO:0000313" key="3">
    <source>
        <dbReference type="Proteomes" id="UP000708148"/>
    </source>
</evidence>
<dbReference type="InterPro" id="IPR051044">
    <property type="entry name" value="MAG_DAG_Lipase"/>
</dbReference>
<dbReference type="OrthoDB" id="536864at2759"/>
<comment type="caution">
    <text evidence="2">The sequence shown here is derived from an EMBL/GenBank/DDBJ whole genome shotgun (WGS) entry which is preliminary data.</text>
</comment>
<dbReference type="Gene3D" id="3.40.50.1820">
    <property type="entry name" value="alpha/beta hydrolase"/>
    <property type="match status" value="1"/>
</dbReference>
<protein>
    <recommendedName>
        <fullName evidence="1">Serine aminopeptidase S33 domain-containing protein</fullName>
    </recommendedName>
</protein>
<dbReference type="InterPro" id="IPR022742">
    <property type="entry name" value="Hydrolase_4"/>
</dbReference>